<dbReference type="AlphaFoldDB" id="A0A3L8SJQ7"/>
<keyword evidence="2" id="KW-1185">Reference proteome</keyword>
<proteinExistence type="predicted"/>
<dbReference type="EMBL" id="QUSF01000016">
    <property type="protein sequence ID" value="RLW03235.1"/>
    <property type="molecule type" value="Genomic_DNA"/>
</dbReference>
<feature type="non-terminal residue" evidence="1">
    <location>
        <position position="1"/>
    </location>
</feature>
<dbReference type="Proteomes" id="UP000276834">
    <property type="component" value="Unassembled WGS sequence"/>
</dbReference>
<protein>
    <submittedName>
        <fullName evidence="1">Uncharacterized protein</fullName>
    </submittedName>
</protein>
<sequence>QNGSVRSLTLTGSYRANSRALGSSKPSGLEQSWALVLAWLFLKHYKHLGCLAFYSEKKVRLPDNRSEGNTSNPSGGQIFNKASLSLIKPATYRSKVWLEVPLSPELASLCDGDKKWDLLYKSLTPDAFTRRTVIFMLGDSSSSALVSHVALTSLRNLKLTWKKIKQHIDG</sequence>
<organism evidence="1 2">
    <name type="scientific">Chloebia gouldiae</name>
    <name type="common">Gouldian finch</name>
    <name type="synonym">Erythrura gouldiae</name>
    <dbReference type="NCBI Taxonomy" id="44316"/>
    <lineage>
        <taxon>Eukaryota</taxon>
        <taxon>Metazoa</taxon>
        <taxon>Chordata</taxon>
        <taxon>Craniata</taxon>
        <taxon>Vertebrata</taxon>
        <taxon>Euteleostomi</taxon>
        <taxon>Archelosauria</taxon>
        <taxon>Archosauria</taxon>
        <taxon>Dinosauria</taxon>
        <taxon>Saurischia</taxon>
        <taxon>Theropoda</taxon>
        <taxon>Coelurosauria</taxon>
        <taxon>Aves</taxon>
        <taxon>Neognathae</taxon>
        <taxon>Neoaves</taxon>
        <taxon>Telluraves</taxon>
        <taxon>Australaves</taxon>
        <taxon>Passeriformes</taxon>
        <taxon>Passeroidea</taxon>
        <taxon>Passeridae</taxon>
        <taxon>Chloebia</taxon>
    </lineage>
</organism>
<name>A0A3L8SJQ7_CHLGU</name>
<evidence type="ECO:0000313" key="1">
    <source>
        <dbReference type="EMBL" id="RLW03235.1"/>
    </source>
</evidence>
<evidence type="ECO:0000313" key="2">
    <source>
        <dbReference type="Proteomes" id="UP000276834"/>
    </source>
</evidence>
<comment type="caution">
    <text evidence="1">The sequence shown here is derived from an EMBL/GenBank/DDBJ whole genome shotgun (WGS) entry which is preliminary data.</text>
</comment>
<gene>
    <name evidence="1" type="ORF">DV515_00006584</name>
</gene>
<accession>A0A3L8SJQ7</accession>
<reference evidence="1 2" key="1">
    <citation type="journal article" date="2018" name="Proc. R. Soc. B">
        <title>A non-coding region near Follistatin controls head colour polymorphism in the Gouldian finch.</title>
        <authorList>
            <person name="Toomey M.B."/>
            <person name="Marques C.I."/>
            <person name="Andrade P."/>
            <person name="Araujo P.M."/>
            <person name="Sabatino S."/>
            <person name="Gazda M.A."/>
            <person name="Afonso S."/>
            <person name="Lopes R.J."/>
            <person name="Corbo J.C."/>
            <person name="Carneiro M."/>
        </authorList>
    </citation>
    <scope>NUCLEOTIDE SEQUENCE [LARGE SCALE GENOMIC DNA]</scope>
    <source>
        <strain evidence="1">Red01</strain>
        <tissue evidence="1">Muscle</tissue>
    </source>
</reference>